<evidence type="ECO:0000256" key="7">
    <source>
        <dbReference type="RuleBase" id="RU363032"/>
    </source>
</evidence>
<accession>A0A421AYI4</accession>
<dbReference type="RefSeq" id="WP_170224592.1">
    <property type="nucleotide sequence ID" value="NZ_RCDD01000005.1"/>
</dbReference>
<evidence type="ECO:0000256" key="5">
    <source>
        <dbReference type="ARBA" id="ARBA00022989"/>
    </source>
</evidence>
<protein>
    <submittedName>
        <fullName evidence="9">Peptide/nickel transport system permease protein</fullName>
    </submittedName>
</protein>
<evidence type="ECO:0000313" key="10">
    <source>
        <dbReference type="Proteomes" id="UP000282454"/>
    </source>
</evidence>
<dbReference type="PANTHER" id="PTHR43386">
    <property type="entry name" value="OLIGOPEPTIDE TRANSPORT SYSTEM PERMEASE PROTEIN APPC"/>
    <property type="match status" value="1"/>
</dbReference>
<dbReference type="EMBL" id="RCDD01000005">
    <property type="protein sequence ID" value="RLK54932.1"/>
    <property type="molecule type" value="Genomic_DNA"/>
</dbReference>
<dbReference type="PANTHER" id="PTHR43386:SF25">
    <property type="entry name" value="PEPTIDE ABC TRANSPORTER PERMEASE PROTEIN"/>
    <property type="match status" value="1"/>
</dbReference>
<dbReference type="InterPro" id="IPR035906">
    <property type="entry name" value="MetI-like_sf"/>
</dbReference>
<keyword evidence="5 7" id="KW-1133">Transmembrane helix</keyword>
<comment type="caution">
    <text evidence="9">The sequence shown here is derived from an EMBL/GenBank/DDBJ whole genome shotgun (WGS) entry which is preliminary data.</text>
</comment>
<evidence type="ECO:0000256" key="3">
    <source>
        <dbReference type="ARBA" id="ARBA00022475"/>
    </source>
</evidence>
<dbReference type="Proteomes" id="UP000282454">
    <property type="component" value="Unassembled WGS sequence"/>
</dbReference>
<feature type="transmembrane region" description="Helical" evidence="7">
    <location>
        <begin position="129"/>
        <end position="156"/>
    </location>
</feature>
<dbReference type="InterPro" id="IPR050366">
    <property type="entry name" value="BP-dependent_transpt_permease"/>
</dbReference>
<keyword evidence="2 7" id="KW-0813">Transport</keyword>
<proteinExistence type="inferred from homology"/>
<dbReference type="InterPro" id="IPR000515">
    <property type="entry name" value="MetI-like"/>
</dbReference>
<reference evidence="9 10" key="1">
    <citation type="submission" date="2018-10" db="EMBL/GenBank/DDBJ databases">
        <title>Genomic Encyclopedia of Archaeal and Bacterial Type Strains, Phase II (KMG-II): from individual species to whole genera.</title>
        <authorList>
            <person name="Goeker M."/>
        </authorList>
    </citation>
    <scope>NUCLEOTIDE SEQUENCE [LARGE SCALE GENOMIC DNA]</scope>
    <source>
        <strain evidence="9 10">DSM 45657</strain>
    </source>
</reference>
<feature type="domain" description="ABC transmembrane type-1" evidence="8">
    <location>
        <begin position="83"/>
        <end position="272"/>
    </location>
</feature>
<evidence type="ECO:0000313" key="9">
    <source>
        <dbReference type="EMBL" id="RLK54932.1"/>
    </source>
</evidence>
<keyword evidence="6 7" id="KW-0472">Membrane</keyword>
<comment type="subcellular location">
    <subcellularLocation>
        <location evidence="1 7">Cell membrane</location>
        <topology evidence="1 7">Multi-pass membrane protein</topology>
    </subcellularLocation>
</comment>
<dbReference type="PROSITE" id="PS50928">
    <property type="entry name" value="ABC_TM1"/>
    <property type="match status" value="1"/>
</dbReference>
<dbReference type="AlphaFoldDB" id="A0A421AYI4"/>
<organism evidence="9 10">
    <name type="scientific">Actinokineospora cianjurensis</name>
    <dbReference type="NCBI Taxonomy" id="585224"/>
    <lineage>
        <taxon>Bacteria</taxon>
        <taxon>Bacillati</taxon>
        <taxon>Actinomycetota</taxon>
        <taxon>Actinomycetes</taxon>
        <taxon>Pseudonocardiales</taxon>
        <taxon>Pseudonocardiaceae</taxon>
        <taxon>Actinokineospora</taxon>
    </lineage>
</organism>
<name>A0A421AYI4_9PSEU</name>
<evidence type="ECO:0000256" key="4">
    <source>
        <dbReference type="ARBA" id="ARBA00022692"/>
    </source>
</evidence>
<feature type="transmembrane region" description="Helical" evidence="7">
    <location>
        <begin position="87"/>
        <end position="109"/>
    </location>
</feature>
<sequence length="282" mass="29277">MPSLAPPRALRQELGFYLRRPGLVLSVAVIVFVLLCAVAPELFTSQDPIAGVPAERLRGPSAAHLFGTDETGRDVFARVAHGAALSLRATVLSVLVSLIAGAALGLLAGSRGGWVDSLVMRVVDVLQSVPSILLSLALVTALGFGTTNVAIAVGVANLATFARLMRAEVLRVRTGVFVEAARAAGVRWSGVLARHILPNSLGPVLVLATLTFGTAVLEVSALSFLGYGATPPTPEWGSLVAGGRGFLATAWWMTTFPGLTVAAVVLATNRVSRALDGERRLG</sequence>
<feature type="transmembrane region" description="Helical" evidence="7">
    <location>
        <begin position="20"/>
        <end position="39"/>
    </location>
</feature>
<dbReference type="SUPFAM" id="SSF161098">
    <property type="entry name" value="MetI-like"/>
    <property type="match status" value="1"/>
</dbReference>
<gene>
    <name evidence="9" type="ORF">CLV68_5323</name>
</gene>
<dbReference type="GO" id="GO:0005886">
    <property type="term" value="C:plasma membrane"/>
    <property type="evidence" value="ECO:0007669"/>
    <property type="project" value="UniProtKB-SubCell"/>
</dbReference>
<dbReference type="Gene3D" id="1.10.3720.10">
    <property type="entry name" value="MetI-like"/>
    <property type="match status" value="1"/>
</dbReference>
<dbReference type="GO" id="GO:0055085">
    <property type="term" value="P:transmembrane transport"/>
    <property type="evidence" value="ECO:0007669"/>
    <property type="project" value="InterPro"/>
</dbReference>
<evidence type="ECO:0000256" key="6">
    <source>
        <dbReference type="ARBA" id="ARBA00023136"/>
    </source>
</evidence>
<dbReference type="Pfam" id="PF00528">
    <property type="entry name" value="BPD_transp_1"/>
    <property type="match status" value="1"/>
</dbReference>
<dbReference type="CDD" id="cd06261">
    <property type="entry name" value="TM_PBP2"/>
    <property type="match status" value="1"/>
</dbReference>
<feature type="transmembrane region" description="Helical" evidence="7">
    <location>
        <begin position="249"/>
        <end position="271"/>
    </location>
</feature>
<comment type="similarity">
    <text evidence="7">Belongs to the binding-protein-dependent transport system permease family.</text>
</comment>
<keyword evidence="10" id="KW-1185">Reference proteome</keyword>
<evidence type="ECO:0000256" key="2">
    <source>
        <dbReference type="ARBA" id="ARBA00022448"/>
    </source>
</evidence>
<keyword evidence="4 7" id="KW-0812">Transmembrane</keyword>
<evidence type="ECO:0000256" key="1">
    <source>
        <dbReference type="ARBA" id="ARBA00004651"/>
    </source>
</evidence>
<evidence type="ECO:0000259" key="8">
    <source>
        <dbReference type="PROSITE" id="PS50928"/>
    </source>
</evidence>
<feature type="transmembrane region" description="Helical" evidence="7">
    <location>
        <begin position="204"/>
        <end position="229"/>
    </location>
</feature>
<keyword evidence="3" id="KW-1003">Cell membrane</keyword>